<dbReference type="KEGG" id="tim:GMBLW1_26180"/>
<keyword evidence="2" id="KW-0812">Transmembrane</keyword>
<dbReference type="SUPFAM" id="SSF141571">
    <property type="entry name" value="Pentapeptide repeat-like"/>
    <property type="match status" value="1"/>
</dbReference>
<feature type="compositionally biased region" description="Basic and acidic residues" evidence="1">
    <location>
        <begin position="13"/>
        <end position="26"/>
    </location>
</feature>
<evidence type="ECO:0008006" key="5">
    <source>
        <dbReference type="Google" id="ProtNLM"/>
    </source>
</evidence>
<evidence type="ECO:0000313" key="3">
    <source>
        <dbReference type="EMBL" id="VIP01342.1"/>
    </source>
</evidence>
<keyword evidence="2" id="KW-1133">Transmembrane helix</keyword>
<dbReference type="Proteomes" id="UP000464378">
    <property type="component" value="Chromosome"/>
</dbReference>
<dbReference type="AlphaFoldDB" id="A0A6C2YK87"/>
<dbReference type="Gene3D" id="2.160.20.80">
    <property type="entry name" value="E3 ubiquitin-protein ligase SopA"/>
    <property type="match status" value="1"/>
</dbReference>
<feature type="region of interest" description="Disordered" evidence="1">
    <location>
        <begin position="1"/>
        <end position="26"/>
    </location>
</feature>
<gene>
    <name evidence="3" type="ORF">GMBLW1_26180</name>
</gene>
<keyword evidence="2" id="KW-0472">Membrane</keyword>
<dbReference type="RefSeq" id="WP_162656558.1">
    <property type="nucleotide sequence ID" value="NZ_LR593887.1"/>
</dbReference>
<reference evidence="3" key="1">
    <citation type="submission" date="2019-04" db="EMBL/GenBank/DDBJ databases">
        <authorList>
            <consortium name="Science for Life Laboratories"/>
        </authorList>
    </citation>
    <scope>NUCLEOTIDE SEQUENCE</scope>
    <source>
        <strain evidence="3">MBLW1</strain>
    </source>
</reference>
<feature type="transmembrane region" description="Helical" evidence="2">
    <location>
        <begin position="327"/>
        <end position="346"/>
    </location>
</feature>
<feature type="transmembrane region" description="Helical" evidence="2">
    <location>
        <begin position="367"/>
        <end position="387"/>
    </location>
</feature>
<proteinExistence type="predicted"/>
<accession>A0A6C2YK87</accession>
<evidence type="ECO:0000313" key="4">
    <source>
        <dbReference type="Proteomes" id="UP000464378"/>
    </source>
</evidence>
<dbReference type="EMBL" id="LR593887">
    <property type="protein sequence ID" value="VTR98119.1"/>
    <property type="molecule type" value="Genomic_DNA"/>
</dbReference>
<dbReference type="EMBL" id="LR586016">
    <property type="protein sequence ID" value="VIP01342.1"/>
    <property type="molecule type" value="Genomic_DNA"/>
</dbReference>
<feature type="transmembrane region" description="Helical" evidence="2">
    <location>
        <begin position="399"/>
        <end position="419"/>
    </location>
</feature>
<name>A0A6C2YK87_9BACT</name>
<dbReference type="InParanoid" id="A0A6C2YK87"/>
<evidence type="ECO:0000256" key="2">
    <source>
        <dbReference type="SAM" id="Phobius"/>
    </source>
</evidence>
<keyword evidence="4" id="KW-1185">Reference proteome</keyword>
<protein>
    <recommendedName>
        <fullName evidence="5">Potassium channel domain-containing protein</fullName>
    </recommendedName>
</protein>
<organism evidence="3">
    <name type="scientific">Tuwongella immobilis</name>
    <dbReference type="NCBI Taxonomy" id="692036"/>
    <lineage>
        <taxon>Bacteria</taxon>
        <taxon>Pseudomonadati</taxon>
        <taxon>Planctomycetota</taxon>
        <taxon>Planctomycetia</taxon>
        <taxon>Gemmatales</taxon>
        <taxon>Gemmataceae</taxon>
        <taxon>Tuwongella</taxon>
    </lineage>
</organism>
<sequence>MSNESPEPEETDDLSKSRNELPAHEVLEKIRNGETISNVRINRLRLRGEFTTPVRFKNCTVSRLIIENATFTEDVQFFRCTLDRPDSSRKNIFAKGLDLNESTIIRGTFRGLHVRGQLSCREIRAKGKLLFADAEFQKVFFWDANIEGWFEFKNCKLEGSGDFRSMQMAEGCNFIGCQFQQEFLLRGTSVTKKLDFGNSRFEKMLDLSKAKLYDFVYLEEIHQGEQQQFAFENAIAERIRIRPEQVEGRLASEQTGKYESAMQEYGLLKQCFQNLHRFDQEDWAFYRFKVNQRRGVGRSWKRPWTKVGQFANWLFLDLGCGYGTNPFRAVVAAMVIILSFGLIYSVGIEQFNIDASEYPFEGAVTDVVNRTVIGMMTSMAVFTSGLGDSLGRAHGWMNLPLIVEAFLGTLLFGLFIVAFSRKVIR</sequence>
<evidence type="ECO:0000256" key="1">
    <source>
        <dbReference type="SAM" id="MobiDB-lite"/>
    </source>
</evidence>
<feature type="compositionally biased region" description="Acidic residues" evidence="1">
    <location>
        <begin position="1"/>
        <end position="12"/>
    </location>
</feature>